<protein>
    <submittedName>
        <fullName evidence="1">Uncharacterized protein</fullName>
    </submittedName>
</protein>
<dbReference type="RefSeq" id="WP_170141914.1">
    <property type="nucleotide sequence ID" value="NZ_QPIX01000010.1"/>
</dbReference>
<accession>A0A6I7HKH8</accession>
<name>A0A6I7HKH8_9HYPH</name>
<dbReference type="Proteomes" id="UP000252582">
    <property type="component" value="Unassembled WGS sequence"/>
</dbReference>
<proteinExistence type="predicted"/>
<dbReference type="AlphaFoldDB" id="A0A6I7HKH8"/>
<sequence length="52" mass="5436">MDTTKSTRPSATLGAELDVFAKAPRIGQTPSTTEISAMIKGGKPGDMDKLDV</sequence>
<comment type="caution">
    <text evidence="1">The sequence shown here is derived from an EMBL/GenBank/DDBJ whole genome shotgun (WGS) entry which is preliminary data.</text>
</comment>
<dbReference type="EMBL" id="QPIX01000010">
    <property type="protein sequence ID" value="RCW21520.1"/>
    <property type="molecule type" value="Genomic_DNA"/>
</dbReference>
<organism evidence="1 2">
    <name type="scientific">Ciceribacter lividus</name>
    <dbReference type="NCBI Taxonomy" id="1197950"/>
    <lineage>
        <taxon>Bacteria</taxon>
        <taxon>Pseudomonadati</taxon>
        <taxon>Pseudomonadota</taxon>
        <taxon>Alphaproteobacteria</taxon>
        <taxon>Hyphomicrobiales</taxon>
        <taxon>Rhizobiaceae</taxon>
        <taxon>Ciceribacter</taxon>
    </lineage>
</organism>
<gene>
    <name evidence="1" type="ORF">DFR48_110107</name>
</gene>
<keyword evidence="2" id="KW-1185">Reference proteome</keyword>
<evidence type="ECO:0000313" key="2">
    <source>
        <dbReference type="Proteomes" id="UP000252582"/>
    </source>
</evidence>
<reference evidence="1 2" key="1">
    <citation type="submission" date="2018-07" db="EMBL/GenBank/DDBJ databases">
        <title>Genomic Encyclopedia of Type Strains, Phase IV (KMG-IV): sequencing the most valuable type-strain genomes for metagenomic binning, comparative biology and taxonomic classification.</title>
        <authorList>
            <person name="Goeker M."/>
        </authorList>
    </citation>
    <scope>NUCLEOTIDE SEQUENCE [LARGE SCALE GENOMIC DNA]</scope>
    <source>
        <strain evidence="1 2">DSM 25528</strain>
    </source>
</reference>
<evidence type="ECO:0000313" key="1">
    <source>
        <dbReference type="EMBL" id="RCW21520.1"/>
    </source>
</evidence>